<protein>
    <submittedName>
        <fullName evidence="2">Uncharacterized protein</fullName>
    </submittedName>
</protein>
<name>A0A8J4RP08_9ROSI</name>
<sequence>MSTEDFSFPTTGDRFSCGIDSPPLWNLSPIASPNSRHEEPPKGSAKEEGNDLKDEKDYCLWSKPIEYISQRKSFSHVETGGKLGIKDGKEDGDHEEQKMDRLWENFNEELSKNSSSRSNTSSRMQFGCVKALKTSQSNSATLTTKKPGMVVILKVLKKLFLIQNSNDRKLQRPPHSHQ</sequence>
<evidence type="ECO:0000256" key="1">
    <source>
        <dbReference type="SAM" id="MobiDB-lite"/>
    </source>
</evidence>
<dbReference type="PANTHER" id="PTHR34666">
    <property type="entry name" value="EXPRESSED PROTEIN"/>
    <property type="match status" value="1"/>
</dbReference>
<dbReference type="AlphaFoldDB" id="A0A8J4RP08"/>
<proteinExistence type="predicted"/>
<feature type="compositionally biased region" description="Polar residues" evidence="1">
    <location>
        <begin position="1"/>
        <end position="10"/>
    </location>
</feature>
<feature type="region of interest" description="Disordered" evidence="1">
    <location>
        <begin position="1"/>
        <end position="53"/>
    </location>
</feature>
<accession>A0A8J4RP08</accession>
<dbReference type="EMBL" id="JRKL02000651">
    <property type="protein sequence ID" value="KAF3969409.1"/>
    <property type="molecule type" value="Genomic_DNA"/>
</dbReference>
<organism evidence="2 3">
    <name type="scientific">Castanea mollissima</name>
    <name type="common">Chinese chestnut</name>
    <dbReference type="NCBI Taxonomy" id="60419"/>
    <lineage>
        <taxon>Eukaryota</taxon>
        <taxon>Viridiplantae</taxon>
        <taxon>Streptophyta</taxon>
        <taxon>Embryophyta</taxon>
        <taxon>Tracheophyta</taxon>
        <taxon>Spermatophyta</taxon>
        <taxon>Magnoliopsida</taxon>
        <taxon>eudicotyledons</taxon>
        <taxon>Gunneridae</taxon>
        <taxon>Pentapetalae</taxon>
        <taxon>rosids</taxon>
        <taxon>fabids</taxon>
        <taxon>Fagales</taxon>
        <taxon>Fagaceae</taxon>
        <taxon>Castanea</taxon>
    </lineage>
</organism>
<comment type="caution">
    <text evidence="2">The sequence shown here is derived from an EMBL/GenBank/DDBJ whole genome shotgun (WGS) entry which is preliminary data.</text>
</comment>
<dbReference type="PANTHER" id="PTHR34666:SF7">
    <property type="match status" value="1"/>
</dbReference>
<gene>
    <name evidence="2" type="ORF">CMV_006791</name>
</gene>
<reference evidence="2" key="1">
    <citation type="submission" date="2020-03" db="EMBL/GenBank/DDBJ databases">
        <title>Castanea mollissima Vanexum genome sequencing.</title>
        <authorList>
            <person name="Staton M."/>
        </authorList>
    </citation>
    <scope>NUCLEOTIDE SEQUENCE</scope>
    <source>
        <tissue evidence="2">Leaf</tissue>
    </source>
</reference>
<dbReference type="OrthoDB" id="1917400at2759"/>
<keyword evidence="3" id="KW-1185">Reference proteome</keyword>
<evidence type="ECO:0000313" key="2">
    <source>
        <dbReference type="EMBL" id="KAF3969409.1"/>
    </source>
</evidence>
<feature type="compositionally biased region" description="Basic and acidic residues" evidence="1">
    <location>
        <begin position="35"/>
        <end position="53"/>
    </location>
</feature>
<dbReference type="Proteomes" id="UP000737018">
    <property type="component" value="Unassembled WGS sequence"/>
</dbReference>
<evidence type="ECO:0000313" key="3">
    <source>
        <dbReference type="Proteomes" id="UP000737018"/>
    </source>
</evidence>